<keyword evidence="2" id="KW-1185">Reference proteome</keyword>
<dbReference type="EMBL" id="LQRT01000001">
    <property type="protein sequence ID" value="KZS42985.1"/>
    <property type="molecule type" value="Genomic_DNA"/>
</dbReference>
<dbReference type="Gene3D" id="2.60.120.10">
    <property type="entry name" value="Jelly Rolls"/>
    <property type="match status" value="1"/>
</dbReference>
<name>A0A163D4A8_9FLAO</name>
<dbReference type="InterPro" id="IPR011051">
    <property type="entry name" value="RmlC_Cupin_sf"/>
</dbReference>
<dbReference type="CDD" id="cd02230">
    <property type="entry name" value="cupin_HP0902-like"/>
    <property type="match status" value="1"/>
</dbReference>
<dbReference type="InterPro" id="IPR014710">
    <property type="entry name" value="RmlC-like_jellyroll"/>
</dbReference>
<dbReference type="OrthoDB" id="1121052at2"/>
<dbReference type="AlphaFoldDB" id="A0A163D4A8"/>
<accession>A0A163D4A8</accession>
<reference evidence="1 2" key="1">
    <citation type="submission" date="2016-01" db="EMBL/GenBank/DDBJ databases">
        <title>The draft genome sequence of Aquimarina sp. RZW4-3-2.</title>
        <authorList>
            <person name="Wang Y."/>
        </authorList>
    </citation>
    <scope>NUCLEOTIDE SEQUENCE [LARGE SCALE GENOMIC DNA]</scope>
    <source>
        <strain evidence="1 2">RZW4-3-2</strain>
    </source>
</reference>
<dbReference type="PANTHER" id="PTHR37694">
    <property type="entry name" value="SLR8022 PROTEIN"/>
    <property type="match status" value="1"/>
</dbReference>
<dbReference type="STRING" id="1642818.AWE51_16710"/>
<sequence>MKNSELEKSCTHALTDTVDYIPGSVVMKAILKKKTGTVTILSFDTGEALPPKISPFDSLIQIIDGEAEIIINEKSCTIETGQVIIIPAHAKNVVKANKRFKMLSTIIKSGYEDMSI</sequence>
<dbReference type="PANTHER" id="PTHR37694:SF1">
    <property type="entry name" value="SLR8022 PROTEIN"/>
    <property type="match status" value="1"/>
</dbReference>
<dbReference type="RefSeq" id="WP_066308366.1">
    <property type="nucleotide sequence ID" value="NZ_CANLSS010000002.1"/>
</dbReference>
<proteinExistence type="predicted"/>
<organism evidence="1 2">
    <name type="scientific">Aquimarina aggregata</name>
    <dbReference type="NCBI Taxonomy" id="1642818"/>
    <lineage>
        <taxon>Bacteria</taxon>
        <taxon>Pseudomonadati</taxon>
        <taxon>Bacteroidota</taxon>
        <taxon>Flavobacteriia</taxon>
        <taxon>Flavobacteriales</taxon>
        <taxon>Flavobacteriaceae</taxon>
        <taxon>Aquimarina</taxon>
    </lineage>
</organism>
<evidence type="ECO:0000313" key="2">
    <source>
        <dbReference type="Proteomes" id="UP000076715"/>
    </source>
</evidence>
<protein>
    <submittedName>
        <fullName evidence="1">Cupin</fullName>
    </submittedName>
</protein>
<evidence type="ECO:0000313" key="1">
    <source>
        <dbReference type="EMBL" id="KZS42985.1"/>
    </source>
</evidence>
<dbReference type="SUPFAM" id="SSF51182">
    <property type="entry name" value="RmlC-like cupins"/>
    <property type="match status" value="1"/>
</dbReference>
<gene>
    <name evidence="1" type="ORF">AWE51_16710</name>
</gene>
<comment type="caution">
    <text evidence="1">The sequence shown here is derived from an EMBL/GenBank/DDBJ whole genome shotgun (WGS) entry which is preliminary data.</text>
</comment>
<dbReference type="Proteomes" id="UP000076715">
    <property type="component" value="Unassembled WGS sequence"/>
</dbReference>